<evidence type="ECO:0000313" key="7">
    <source>
        <dbReference type="Proteomes" id="UP000636010"/>
    </source>
</evidence>
<organism evidence="6 7">
    <name type="scientific">Marivirga lumbricoides</name>
    <dbReference type="NCBI Taxonomy" id="1046115"/>
    <lineage>
        <taxon>Bacteria</taxon>
        <taxon>Pseudomonadati</taxon>
        <taxon>Bacteroidota</taxon>
        <taxon>Cytophagia</taxon>
        <taxon>Cytophagales</taxon>
        <taxon>Marivirgaceae</taxon>
        <taxon>Marivirga</taxon>
    </lineage>
</organism>
<keyword evidence="7" id="KW-1185">Reference proteome</keyword>
<accession>A0ABQ1MAG2</accession>
<evidence type="ECO:0000256" key="4">
    <source>
        <dbReference type="RuleBase" id="RU003513"/>
    </source>
</evidence>
<dbReference type="PANTHER" id="PTHR43174">
    <property type="entry name" value="UDP-N-ACETYLGLUCOSAMINE 2-EPIMERASE"/>
    <property type="match status" value="1"/>
</dbReference>
<evidence type="ECO:0000256" key="2">
    <source>
        <dbReference type="ARBA" id="ARBA00038209"/>
    </source>
</evidence>
<reference evidence="7" key="1">
    <citation type="journal article" date="2019" name="Int. J. Syst. Evol. Microbiol.">
        <title>The Global Catalogue of Microorganisms (GCM) 10K type strain sequencing project: providing services to taxonomists for standard genome sequencing and annotation.</title>
        <authorList>
            <consortium name="The Broad Institute Genomics Platform"/>
            <consortium name="The Broad Institute Genome Sequencing Center for Infectious Disease"/>
            <person name="Wu L."/>
            <person name="Ma J."/>
        </authorList>
    </citation>
    <scope>NUCLEOTIDE SEQUENCE [LARGE SCALE GENOMIC DNA]</scope>
    <source>
        <strain evidence="7">CGMCC 1.10832</strain>
    </source>
</reference>
<evidence type="ECO:0000256" key="1">
    <source>
        <dbReference type="ARBA" id="ARBA00023235"/>
    </source>
</evidence>
<comment type="similarity">
    <text evidence="2 4">Belongs to the UDP-N-acetylglucosamine 2-epimerase family.</text>
</comment>
<feature type="domain" description="UDP-N-acetylglucosamine 2-epimerase" evidence="5">
    <location>
        <begin position="24"/>
        <end position="367"/>
    </location>
</feature>
<evidence type="ECO:0000313" key="6">
    <source>
        <dbReference type="EMBL" id="GGC37397.1"/>
    </source>
</evidence>
<dbReference type="InterPro" id="IPR029767">
    <property type="entry name" value="WecB-like"/>
</dbReference>
<protein>
    <recommendedName>
        <fullName evidence="3">UDP-N-acetylglucosamine 2-epimerase (non-hydrolyzing)</fullName>
        <ecNumber evidence="3">5.1.3.14</ecNumber>
    </recommendedName>
</protein>
<keyword evidence="1 4" id="KW-0413">Isomerase</keyword>
<name>A0ABQ1MAG2_9BACT</name>
<sequence>MKHLFVFGTRPEAIKMAPLIKIFQADKSQEVVVCVTGQHREMLDQVLEFFDIEPDHDLNLMAPNQTLYDITAKALLGLKPILNQEKPDNIFVQGDTTTAFIGALAGFYEKIKVSHIEAGLRSGDLYSPFPEEGNRKLAGHLANFHFAPTDRAVSNLKQEGVTHNVYQVGNTVIDALLLGLDIIKKKGEESYQDFFKDIDFSKRMILVTGHRRESFGDPFENMCKAMKDIALAYPDTELVYPVHLNPNVRNTVNEILTGVDNVKLIEPLAYPFLIWLMNKSYFVLTDSGGIQEEAPSLGKPVLVMRDVTERQEGVEAGTAKLVGTDYNVILKEAKLLLDDEEHYKNMANSVNPYGDGTTSQKVLSILKETESHG</sequence>
<dbReference type="CDD" id="cd03786">
    <property type="entry name" value="GTB_UDP-GlcNAc_2-Epimerase"/>
    <property type="match status" value="1"/>
</dbReference>
<gene>
    <name evidence="6" type="ORF">GCM10011506_23480</name>
</gene>
<dbReference type="Gene3D" id="3.40.50.2000">
    <property type="entry name" value="Glycogen Phosphorylase B"/>
    <property type="match status" value="2"/>
</dbReference>
<dbReference type="EC" id="5.1.3.14" evidence="3"/>
<dbReference type="Pfam" id="PF02350">
    <property type="entry name" value="Epimerase_2"/>
    <property type="match status" value="1"/>
</dbReference>
<comment type="caution">
    <text evidence="6">The sequence shown here is derived from an EMBL/GenBank/DDBJ whole genome shotgun (WGS) entry which is preliminary data.</text>
</comment>
<evidence type="ECO:0000259" key="5">
    <source>
        <dbReference type="Pfam" id="PF02350"/>
    </source>
</evidence>
<dbReference type="PANTHER" id="PTHR43174:SF2">
    <property type="entry name" value="UDP-N-ACETYLGLUCOSAMINE 2-EPIMERASE"/>
    <property type="match status" value="1"/>
</dbReference>
<dbReference type="NCBIfam" id="TIGR00236">
    <property type="entry name" value="wecB"/>
    <property type="match status" value="1"/>
</dbReference>
<dbReference type="EMBL" id="BMEC01000007">
    <property type="protein sequence ID" value="GGC37397.1"/>
    <property type="molecule type" value="Genomic_DNA"/>
</dbReference>
<dbReference type="Proteomes" id="UP000636010">
    <property type="component" value="Unassembled WGS sequence"/>
</dbReference>
<dbReference type="InterPro" id="IPR003331">
    <property type="entry name" value="UDP_GlcNAc_Epimerase_2_dom"/>
</dbReference>
<dbReference type="RefSeq" id="WP_345259643.1">
    <property type="nucleotide sequence ID" value="NZ_BAABHU010000007.1"/>
</dbReference>
<proteinExistence type="inferred from homology"/>
<dbReference type="SUPFAM" id="SSF53756">
    <property type="entry name" value="UDP-Glycosyltransferase/glycogen phosphorylase"/>
    <property type="match status" value="1"/>
</dbReference>
<evidence type="ECO:0000256" key="3">
    <source>
        <dbReference type="ARBA" id="ARBA00038858"/>
    </source>
</evidence>